<reference evidence="7 8" key="1">
    <citation type="submission" date="2019-11" db="EMBL/GenBank/DDBJ databases">
        <title>FDA dAtabase for Regulatory Grade micrObial Sequences (FDA-ARGOS): Supporting development and validation of Infectious Disease Dx tests.</title>
        <authorList>
            <person name="Turner S."/>
            <person name="Byrd R."/>
            <person name="Tallon L."/>
            <person name="Sadzewicz L."/>
            <person name="Vavikolanu K."/>
            <person name="Mehta A."/>
            <person name="Aluvathingal J."/>
            <person name="Nadendla S."/>
            <person name="Myers T."/>
            <person name="Yan Y."/>
            <person name="Sichtig H."/>
        </authorList>
    </citation>
    <scope>NUCLEOTIDE SEQUENCE [LARGE SCALE GENOMIC DNA]</scope>
    <source>
        <strain evidence="7 8">FDAARGOS_741</strain>
    </source>
</reference>
<proteinExistence type="inferred from homology"/>
<dbReference type="GO" id="GO:0046872">
    <property type="term" value="F:metal ion binding"/>
    <property type="evidence" value="ECO:0007669"/>
    <property type="project" value="UniProtKB-KW"/>
</dbReference>
<evidence type="ECO:0000313" key="7">
    <source>
        <dbReference type="EMBL" id="QGS08801.1"/>
    </source>
</evidence>
<evidence type="ECO:0000256" key="2">
    <source>
        <dbReference type="ARBA" id="ARBA00006706"/>
    </source>
</evidence>
<dbReference type="RefSeq" id="WP_040461670.1">
    <property type="nucleotide sequence ID" value="NZ_JASOZK010000001.1"/>
</dbReference>
<organism evidence="7 8">
    <name type="scientific">Gemella morbillorum</name>
    <dbReference type="NCBI Taxonomy" id="29391"/>
    <lineage>
        <taxon>Bacteria</taxon>
        <taxon>Bacillati</taxon>
        <taxon>Bacillota</taxon>
        <taxon>Bacilli</taxon>
        <taxon>Bacillales</taxon>
        <taxon>Gemellaceae</taxon>
        <taxon>Gemella</taxon>
    </lineage>
</organism>
<keyword evidence="4" id="KW-0479">Metal-binding</keyword>
<dbReference type="PROSITE" id="PS00444">
    <property type="entry name" value="POLYPRENYL_SYNTHASE_2"/>
    <property type="match status" value="1"/>
</dbReference>
<protein>
    <submittedName>
        <fullName evidence="7">Polyprenyl synthetase family protein</fullName>
    </submittedName>
</protein>
<dbReference type="CDD" id="cd00685">
    <property type="entry name" value="Trans_IPPS_HT"/>
    <property type="match status" value="1"/>
</dbReference>
<dbReference type="AlphaFoldDB" id="A0AAP9KST4"/>
<evidence type="ECO:0000256" key="1">
    <source>
        <dbReference type="ARBA" id="ARBA00001946"/>
    </source>
</evidence>
<dbReference type="PANTHER" id="PTHR12001">
    <property type="entry name" value="GERANYLGERANYL PYROPHOSPHATE SYNTHASE"/>
    <property type="match status" value="1"/>
</dbReference>
<dbReference type="InterPro" id="IPR000092">
    <property type="entry name" value="Polyprenyl_synt"/>
</dbReference>
<dbReference type="GO" id="GO:0004659">
    <property type="term" value="F:prenyltransferase activity"/>
    <property type="evidence" value="ECO:0007669"/>
    <property type="project" value="InterPro"/>
</dbReference>
<sequence>MLKQYDTLVQEVLEDIFKITRSDDKKLNTIIKEYFLNGGKRVRVLLLLICANLGDFEKNKKNIIRIASIVEIIHTASLIHDDIIDKAKTRRGQTTMSRAYGEEYALYVGDYLFATVLREIAEFKDERLHMYLSNTLKELCIGEIIQEEGLYNIRTRRTDYLKKIKRKTAILIAFATSAGSIVSCASNENIQRSYAFGYYLGMSYQIIDDYLDFAGGSETLGKEIGQDLINGNITLPAIIAREHNSALFKNFSKDSSLEEKQNLIKFIKNTESILDETLEISQRYLEKALLNIENLGNDNVKEELVFVMDKLARREN</sequence>
<evidence type="ECO:0000256" key="5">
    <source>
        <dbReference type="ARBA" id="ARBA00022842"/>
    </source>
</evidence>
<dbReference type="Gene3D" id="1.10.600.10">
    <property type="entry name" value="Farnesyl Diphosphate Synthase"/>
    <property type="match status" value="1"/>
</dbReference>
<dbReference type="PROSITE" id="PS00723">
    <property type="entry name" value="POLYPRENYL_SYNTHASE_1"/>
    <property type="match status" value="1"/>
</dbReference>
<comment type="cofactor">
    <cofactor evidence="1">
        <name>Mg(2+)</name>
        <dbReference type="ChEBI" id="CHEBI:18420"/>
    </cofactor>
</comment>
<dbReference type="EMBL" id="CP046314">
    <property type="protein sequence ID" value="QGS08801.1"/>
    <property type="molecule type" value="Genomic_DNA"/>
</dbReference>
<dbReference type="InterPro" id="IPR008949">
    <property type="entry name" value="Isoprenoid_synthase_dom_sf"/>
</dbReference>
<evidence type="ECO:0000256" key="3">
    <source>
        <dbReference type="ARBA" id="ARBA00022679"/>
    </source>
</evidence>
<name>A0AAP9KST4_9BACL</name>
<keyword evidence="5" id="KW-0460">Magnesium</keyword>
<keyword evidence="8" id="KW-1185">Reference proteome</keyword>
<comment type="similarity">
    <text evidence="2 6">Belongs to the FPP/GGPP synthase family.</text>
</comment>
<dbReference type="Pfam" id="PF00348">
    <property type="entry name" value="polyprenyl_synt"/>
    <property type="match status" value="1"/>
</dbReference>
<dbReference type="SFLD" id="SFLDS00005">
    <property type="entry name" value="Isoprenoid_Synthase_Type_I"/>
    <property type="match status" value="1"/>
</dbReference>
<keyword evidence="3 6" id="KW-0808">Transferase</keyword>
<dbReference type="SUPFAM" id="SSF48576">
    <property type="entry name" value="Terpenoid synthases"/>
    <property type="match status" value="1"/>
</dbReference>
<evidence type="ECO:0000313" key="8">
    <source>
        <dbReference type="Proteomes" id="UP000425411"/>
    </source>
</evidence>
<evidence type="ECO:0000256" key="6">
    <source>
        <dbReference type="RuleBase" id="RU004466"/>
    </source>
</evidence>
<accession>A0AAP9KST4</accession>
<dbReference type="InterPro" id="IPR033749">
    <property type="entry name" value="Polyprenyl_synt_CS"/>
</dbReference>
<gene>
    <name evidence="7" type="ORF">FOC49_02345</name>
</gene>
<dbReference type="Proteomes" id="UP000425411">
    <property type="component" value="Chromosome"/>
</dbReference>
<dbReference type="GO" id="GO:0008299">
    <property type="term" value="P:isoprenoid biosynthetic process"/>
    <property type="evidence" value="ECO:0007669"/>
    <property type="project" value="InterPro"/>
</dbReference>
<evidence type="ECO:0000256" key="4">
    <source>
        <dbReference type="ARBA" id="ARBA00022723"/>
    </source>
</evidence>
<dbReference type="PANTHER" id="PTHR12001:SF69">
    <property type="entry name" value="ALL TRANS-POLYPRENYL-DIPHOSPHATE SYNTHASE PDSS1"/>
    <property type="match status" value="1"/>
</dbReference>